<comment type="caution">
    <text evidence="1">The sequence shown here is derived from an EMBL/GenBank/DDBJ whole genome shotgun (WGS) entry which is preliminary data.</text>
</comment>
<protein>
    <submittedName>
        <fullName evidence="1">Uncharacterized protein</fullName>
    </submittedName>
</protein>
<keyword evidence="2" id="KW-1185">Reference proteome</keyword>
<evidence type="ECO:0000313" key="2">
    <source>
        <dbReference type="Proteomes" id="UP001165960"/>
    </source>
</evidence>
<proteinExistence type="predicted"/>
<accession>A0ACC2RRX4</accession>
<gene>
    <name evidence="1" type="ORF">DSO57_1031113</name>
</gene>
<name>A0ACC2RRX4_9FUNG</name>
<sequence length="117" mass="12881">MTAHSFPTPVTPHVIAPVPTTLYPKTSLLLINPLQDTDDYTHQLSTQVLVEVEDKITTMSLAALINYTSDDRATSPQNFVPILLDEEAIVDCSQMRIPSAAFSMPVQEVNHLKGSVF</sequence>
<evidence type="ECO:0000313" key="1">
    <source>
        <dbReference type="EMBL" id="KAJ9052750.1"/>
    </source>
</evidence>
<dbReference type="Proteomes" id="UP001165960">
    <property type="component" value="Unassembled WGS sequence"/>
</dbReference>
<organism evidence="1 2">
    <name type="scientific">Entomophthora muscae</name>
    <dbReference type="NCBI Taxonomy" id="34485"/>
    <lineage>
        <taxon>Eukaryota</taxon>
        <taxon>Fungi</taxon>
        <taxon>Fungi incertae sedis</taxon>
        <taxon>Zoopagomycota</taxon>
        <taxon>Entomophthoromycotina</taxon>
        <taxon>Entomophthoromycetes</taxon>
        <taxon>Entomophthorales</taxon>
        <taxon>Entomophthoraceae</taxon>
        <taxon>Entomophthora</taxon>
    </lineage>
</organism>
<dbReference type="EMBL" id="QTSX02006610">
    <property type="protein sequence ID" value="KAJ9052750.1"/>
    <property type="molecule type" value="Genomic_DNA"/>
</dbReference>
<reference evidence="1" key="1">
    <citation type="submission" date="2022-04" db="EMBL/GenBank/DDBJ databases">
        <title>Genome of the entomopathogenic fungus Entomophthora muscae.</title>
        <authorList>
            <person name="Elya C."/>
            <person name="Lovett B.R."/>
            <person name="Lee E."/>
            <person name="Macias A.M."/>
            <person name="Hajek A.E."/>
            <person name="De Bivort B.L."/>
            <person name="Kasson M.T."/>
            <person name="De Fine Licht H.H."/>
            <person name="Stajich J.E."/>
        </authorList>
    </citation>
    <scope>NUCLEOTIDE SEQUENCE</scope>
    <source>
        <strain evidence="1">Berkeley</strain>
    </source>
</reference>